<feature type="binding site" evidence="6">
    <location>
        <position position="239"/>
    </location>
    <ligand>
        <name>pyridoxal 5'-phosphate</name>
        <dbReference type="ChEBI" id="CHEBI:597326"/>
    </ligand>
</feature>
<sequence>MTLTELLPSLGCSVSAQADPRLWPGVSDRRLGWIAATFGTPTYVLDENVVREQCRRFRDALPGARVAFASKALSCKAVVRWVLEEGLSLDVCSAGELAVARAVGFPAERVLLHGNAKTPEDLKAAQAYGVGRIVVDSLHEIDLLTDQRVLLRVMPGIAADTHPSLATGVDGQKFGLSASEVEEAVRRIDARPDLTLEGLHCHVGSQIRHVATFEQAARRMVALIARLGRSIRELDLGGGFAVPYTSAEPDFDLTGYADRVTRAIRYECARHRVPVPELIIEPGRAIVARAGVTLYRVTSVKHPFVAVDGGMSDNARPALYQARYQPRLLRIGPTAPMTLVGRHCEAGDVLAADVPLPRDVHPGDVVAVPVTGAYHHSLASNYNQVGRPALVGVRDGLTRVLVRAETEEDLLRRDVG</sequence>
<evidence type="ECO:0000256" key="9">
    <source>
        <dbReference type="RuleBase" id="RU003738"/>
    </source>
</evidence>
<dbReference type="FunFam" id="3.20.20.10:FF:000003">
    <property type="entry name" value="Diaminopimelate decarboxylase"/>
    <property type="match status" value="1"/>
</dbReference>
<dbReference type="UniPathway" id="UPA00034">
    <property type="reaction ID" value="UER00027"/>
</dbReference>
<dbReference type="SUPFAM" id="SSF51419">
    <property type="entry name" value="PLP-binding barrel"/>
    <property type="match status" value="1"/>
</dbReference>
<feature type="binding site" evidence="6">
    <location>
        <position position="345"/>
    </location>
    <ligand>
        <name>substrate</name>
    </ligand>
</feature>
<dbReference type="BioCyc" id="SESP1179773:BN6_RS39615-MONOMER"/>
<reference evidence="11 12" key="1">
    <citation type="journal article" date="2012" name="BMC Genomics">
        <title>Complete genome sequence of Saccharothrix espanaensis DSM 44229T and comparison to the other completely sequenced Pseudonocardiaceae.</title>
        <authorList>
            <person name="Strobel T."/>
            <person name="Al-Dilaimi A."/>
            <person name="Blom J."/>
            <person name="Gessner A."/>
            <person name="Kalinowski J."/>
            <person name="Luzhetska M."/>
            <person name="Puhler A."/>
            <person name="Szczepanowski R."/>
            <person name="Bechthold A."/>
            <person name="Ruckert C."/>
        </authorList>
    </citation>
    <scope>NUCLEOTIDE SEQUENCE [LARGE SCALE GENOMIC DNA]</scope>
    <source>
        <strain evidence="12">ATCC 51144 / DSM 44229 / JCM 9112 / NBRC 15066 / NRRL 15764</strain>
    </source>
</reference>
<name>K0K541_SACES</name>
<dbReference type="PANTHER" id="PTHR43727">
    <property type="entry name" value="DIAMINOPIMELATE DECARBOXYLASE"/>
    <property type="match status" value="1"/>
</dbReference>
<dbReference type="Proteomes" id="UP000006281">
    <property type="component" value="Chromosome"/>
</dbReference>
<evidence type="ECO:0000256" key="7">
    <source>
        <dbReference type="NCBIfam" id="TIGR01048"/>
    </source>
</evidence>
<dbReference type="InterPro" id="IPR022644">
    <property type="entry name" value="De-COase2_N"/>
</dbReference>
<dbReference type="PROSITE" id="PS00878">
    <property type="entry name" value="ODR_DC_2_1"/>
    <property type="match status" value="1"/>
</dbReference>
<evidence type="ECO:0000256" key="2">
    <source>
        <dbReference type="ARBA" id="ARBA00022793"/>
    </source>
</evidence>
<dbReference type="EC" id="4.1.1.20" evidence="6 7"/>
<comment type="catalytic activity">
    <reaction evidence="6 9">
        <text>meso-2,6-diaminopimelate + H(+) = L-lysine + CO2</text>
        <dbReference type="Rhea" id="RHEA:15101"/>
        <dbReference type="ChEBI" id="CHEBI:15378"/>
        <dbReference type="ChEBI" id="CHEBI:16526"/>
        <dbReference type="ChEBI" id="CHEBI:32551"/>
        <dbReference type="ChEBI" id="CHEBI:57791"/>
        <dbReference type="EC" id="4.1.1.20"/>
    </reaction>
</comment>
<feature type="binding site" evidence="6">
    <location>
        <position position="374"/>
    </location>
    <ligand>
        <name>pyridoxal 5'-phosphate</name>
        <dbReference type="ChEBI" id="CHEBI:597326"/>
    </ligand>
</feature>
<dbReference type="Gene3D" id="3.20.20.10">
    <property type="entry name" value="Alanine racemase"/>
    <property type="match status" value="1"/>
</dbReference>
<comment type="subunit">
    <text evidence="6">Homodimer.</text>
</comment>
<keyword evidence="5 6" id="KW-0456">Lyase</keyword>
<dbReference type="InterPro" id="IPR022653">
    <property type="entry name" value="De-COase2_pyr-phos_BS"/>
</dbReference>
<dbReference type="GO" id="GO:0030170">
    <property type="term" value="F:pyridoxal phosphate binding"/>
    <property type="evidence" value="ECO:0007669"/>
    <property type="project" value="UniProtKB-UniRule"/>
</dbReference>
<comment type="function">
    <text evidence="6">Specifically catalyzes the decarboxylation of meso-diaminopimelate (meso-DAP) to L-lysine.</text>
</comment>
<accession>K0K541</accession>
<protein>
    <recommendedName>
        <fullName evidence="6 7">Diaminopimelate decarboxylase</fullName>
        <shortName evidence="6">DAP decarboxylase</shortName>
        <shortName evidence="6">DAPDC</shortName>
        <ecNumber evidence="6 7">4.1.1.20</ecNumber>
    </recommendedName>
</protein>
<keyword evidence="4 6" id="KW-0457">Lysine biosynthesis</keyword>
<dbReference type="CDD" id="cd06828">
    <property type="entry name" value="PLPDE_III_DapDC"/>
    <property type="match status" value="1"/>
</dbReference>
<dbReference type="HOGENOM" id="CLU_026444_0_1_11"/>
<comment type="cofactor">
    <cofactor evidence="1 6 8 9">
        <name>pyridoxal 5'-phosphate</name>
        <dbReference type="ChEBI" id="CHEBI:597326"/>
    </cofactor>
</comment>
<feature type="binding site" evidence="6">
    <location>
        <position position="284"/>
    </location>
    <ligand>
        <name>substrate</name>
    </ligand>
</feature>
<gene>
    <name evidence="11" type="primary">lysA5</name>
    <name evidence="6" type="synonym">lysA</name>
    <name evidence="11" type="ordered locus">BN6_81780</name>
</gene>
<feature type="binding site" evidence="6">
    <location>
        <position position="316"/>
    </location>
    <ligand>
        <name>substrate</name>
    </ligand>
</feature>
<evidence type="ECO:0000259" key="10">
    <source>
        <dbReference type="Pfam" id="PF02784"/>
    </source>
</evidence>
<evidence type="ECO:0000313" key="11">
    <source>
        <dbReference type="EMBL" id="CCH35395.1"/>
    </source>
</evidence>
<feature type="binding site" evidence="6">
    <location>
        <position position="320"/>
    </location>
    <ligand>
        <name>substrate</name>
    </ligand>
</feature>
<evidence type="ECO:0000256" key="8">
    <source>
        <dbReference type="PIRSR" id="PIRSR600183-50"/>
    </source>
</evidence>
<evidence type="ECO:0000256" key="4">
    <source>
        <dbReference type="ARBA" id="ARBA00023154"/>
    </source>
</evidence>
<dbReference type="InterPro" id="IPR002986">
    <property type="entry name" value="DAP_deCOOHase_LysA"/>
</dbReference>
<evidence type="ECO:0000256" key="3">
    <source>
        <dbReference type="ARBA" id="ARBA00022898"/>
    </source>
</evidence>
<evidence type="ECO:0000256" key="1">
    <source>
        <dbReference type="ARBA" id="ARBA00001933"/>
    </source>
</evidence>
<proteinExistence type="inferred from homology"/>
<dbReference type="RefSeq" id="WP_015105502.1">
    <property type="nucleotide sequence ID" value="NC_019673.1"/>
</dbReference>
<feature type="binding site" evidence="6">
    <location>
        <begin position="281"/>
        <end position="284"/>
    </location>
    <ligand>
        <name>pyridoxal 5'-phosphate</name>
        <dbReference type="ChEBI" id="CHEBI:597326"/>
    </ligand>
</feature>
<dbReference type="InterPro" id="IPR009006">
    <property type="entry name" value="Ala_racemase/Decarboxylase_C"/>
</dbReference>
<dbReference type="NCBIfam" id="TIGR01048">
    <property type="entry name" value="lysA"/>
    <property type="match status" value="1"/>
</dbReference>
<feature type="binding site" evidence="6">
    <location>
        <position position="374"/>
    </location>
    <ligand>
        <name>substrate</name>
    </ligand>
</feature>
<dbReference type="GO" id="GO:0008836">
    <property type="term" value="F:diaminopimelate decarboxylase activity"/>
    <property type="evidence" value="ECO:0007669"/>
    <property type="project" value="UniProtKB-UniRule"/>
</dbReference>
<keyword evidence="3 6" id="KW-0663">Pyridoxal phosphate</keyword>
<dbReference type="GO" id="GO:0009089">
    <property type="term" value="P:lysine biosynthetic process via diaminopimelate"/>
    <property type="evidence" value="ECO:0007669"/>
    <property type="project" value="UniProtKB-UniRule"/>
</dbReference>
<feature type="modified residue" description="N6-(pyridoxal phosphate)lysine" evidence="6 8">
    <location>
        <position position="71"/>
    </location>
</feature>
<dbReference type="PATRIC" id="fig|1179773.3.peg.8253"/>
<feature type="active site" description="Proton donor" evidence="8">
    <location>
        <position position="344"/>
    </location>
</feature>
<dbReference type="PRINTS" id="PR01179">
    <property type="entry name" value="ODADCRBXLASE"/>
</dbReference>
<keyword evidence="12" id="KW-1185">Reference proteome</keyword>
<dbReference type="Pfam" id="PF02784">
    <property type="entry name" value="Orn_Arg_deC_N"/>
    <property type="match status" value="1"/>
</dbReference>
<dbReference type="EMBL" id="HE804045">
    <property type="protein sequence ID" value="CCH35395.1"/>
    <property type="molecule type" value="Genomic_DNA"/>
</dbReference>
<comment type="similarity">
    <text evidence="6">Belongs to the Orn/Lys/Arg decarboxylase class-II family. LysA subfamily.</text>
</comment>
<dbReference type="InterPro" id="IPR000183">
    <property type="entry name" value="Orn/DAP/Arg_de-COase"/>
</dbReference>
<dbReference type="InterPro" id="IPR029066">
    <property type="entry name" value="PLP-binding_barrel"/>
</dbReference>
<organism evidence="11 12">
    <name type="scientific">Saccharothrix espanaensis (strain ATCC 51144 / DSM 44229 / JCM 9112 / NBRC 15066 / NRRL 15764)</name>
    <dbReference type="NCBI Taxonomy" id="1179773"/>
    <lineage>
        <taxon>Bacteria</taxon>
        <taxon>Bacillati</taxon>
        <taxon>Actinomycetota</taxon>
        <taxon>Actinomycetes</taxon>
        <taxon>Pseudonocardiales</taxon>
        <taxon>Pseudonocardiaceae</taxon>
        <taxon>Saccharothrix</taxon>
    </lineage>
</organism>
<evidence type="ECO:0000256" key="5">
    <source>
        <dbReference type="ARBA" id="ARBA00023239"/>
    </source>
</evidence>
<dbReference type="PANTHER" id="PTHR43727:SF2">
    <property type="entry name" value="GROUP IV DECARBOXYLASE"/>
    <property type="match status" value="1"/>
</dbReference>
<evidence type="ECO:0000313" key="12">
    <source>
        <dbReference type="Proteomes" id="UP000006281"/>
    </source>
</evidence>
<keyword evidence="2 6" id="KW-0210">Decarboxylase</keyword>
<dbReference type="HAMAP" id="MF_02120">
    <property type="entry name" value="LysA"/>
    <property type="match status" value="1"/>
</dbReference>
<comment type="pathway">
    <text evidence="6 9">Amino-acid biosynthesis; L-lysine biosynthesis via DAP pathway; L-lysine from DL-2,6-diaminopimelate: step 1/1.</text>
</comment>
<keyword evidence="6" id="KW-0028">Amino-acid biosynthesis</keyword>
<dbReference type="Gene3D" id="2.40.37.10">
    <property type="entry name" value="Lyase, Ornithine Decarboxylase, Chain A, domain 1"/>
    <property type="match status" value="1"/>
</dbReference>
<dbReference type="SUPFAM" id="SSF50621">
    <property type="entry name" value="Alanine racemase C-terminal domain-like"/>
    <property type="match status" value="1"/>
</dbReference>
<dbReference type="STRING" id="1179773.BN6_81780"/>
<dbReference type="AlphaFoldDB" id="K0K541"/>
<dbReference type="KEGG" id="sesp:BN6_81780"/>
<dbReference type="OrthoDB" id="9802241at2"/>
<dbReference type="eggNOG" id="COG0019">
    <property type="taxonomic scope" value="Bacteria"/>
</dbReference>
<feature type="domain" description="Orn/DAP/Arg decarboxylase 2 N-terminal" evidence="10">
    <location>
        <begin position="50"/>
        <end position="288"/>
    </location>
</feature>
<evidence type="ECO:0000256" key="6">
    <source>
        <dbReference type="HAMAP-Rule" id="MF_02120"/>
    </source>
</evidence>
<dbReference type="PRINTS" id="PR01181">
    <property type="entry name" value="DAPDCRBXLASE"/>
</dbReference>